<gene>
    <name evidence="5" type="primary">xseA</name>
    <name evidence="9" type="ORF">C8R14_10714</name>
</gene>
<dbReference type="InterPro" id="IPR003753">
    <property type="entry name" value="Exonuc_VII_L"/>
</dbReference>
<evidence type="ECO:0000256" key="5">
    <source>
        <dbReference type="HAMAP-Rule" id="MF_00378"/>
    </source>
</evidence>
<comment type="function">
    <text evidence="5">Bidirectionally degrades single-stranded DNA into large acid-insoluble oligonucleotides, which are then degraded further into small acid-soluble oligonucleotides.</text>
</comment>
<evidence type="ECO:0000259" key="7">
    <source>
        <dbReference type="Pfam" id="PF02601"/>
    </source>
</evidence>
<accession>A0ABX5M9L6</accession>
<keyword evidence="2 5" id="KW-0540">Nuclease</keyword>
<dbReference type="PANTHER" id="PTHR30008:SF0">
    <property type="entry name" value="EXODEOXYRIBONUCLEASE 7 LARGE SUBUNIT"/>
    <property type="match status" value="1"/>
</dbReference>
<evidence type="ECO:0000256" key="1">
    <source>
        <dbReference type="ARBA" id="ARBA00022490"/>
    </source>
</evidence>
<dbReference type="EMBL" id="QICQ01000007">
    <property type="protein sequence ID" value="PXV82443.1"/>
    <property type="molecule type" value="Genomic_DNA"/>
</dbReference>
<evidence type="ECO:0000313" key="10">
    <source>
        <dbReference type="Proteomes" id="UP000247780"/>
    </source>
</evidence>
<comment type="subcellular location">
    <subcellularLocation>
        <location evidence="5 6">Cytoplasm</location>
    </subcellularLocation>
</comment>
<evidence type="ECO:0000256" key="6">
    <source>
        <dbReference type="RuleBase" id="RU004355"/>
    </source>
</evidence>
<comment type="subunit">
    <text evidence="5">Heterooligomer composed of large and small subunits.</text>
</comment>
<evidence type="ECO:0000313" key="9">
    <source>
        <dbReference type="EMBL" id="PXV82443.1"/>
    </source>
</evidence>
<dbReference type="PANTHER" id="PTHR30008">
    <property type="entry name" value="EXODEOXYRIBONUCLEASE 7 LARGE SUBUNIT"/>
    <property type="match status" value="1"/>
</dbReference>
<keyword evidence="1 5" id="KW-0963">Cytoplasm</keyword>
<dbReference type="InterPro" id="IPR020579">
    <property type="entry name" value="Exonuc_VII_lsu_C"/>
</dbReference>
<evidence type="ECO:0000256" key="2">
    <source>
        <dbReference type="ARBA" id="ARBA00022722"/>
    </source>
</evidence>
<dbReference type="Pfam" id="PF13742">
    <property type="entry name" value="tRNA_anti_2"/>
    <property type="match status" value="1"/>
</dbReference>
<dbReference type="InterPro" id="IPR025824">
    <property type="entry name" value="OB-fold_nuc-bd_dom"/>
</dbReference>
<dbReference type="Pfam" id="PF02601">
    <property type="entry name" value="Exonuc_VII_L"/>
    <property type="match status" value="1"/>
</dbReference>
<feature type="domain" description="Exonuclease VII large subunit C-terminal" evidence="7">
    <location>
        <begin position="131"/>
        <end position="441"/>
    </location>
</feature>
<dbReference type="RefSeq" id="WP_011634561.1">
    <property type="nucleotide sequence ID" value="NZ_FNNM01000004.1"/>
</dbReference>
<dbReference type="Proteomes" id="UP000247780">
    <property type="component" value="Unassembled WGS sequence"/>
</dbReference>
<proteinExistence type="inferred from homology"/>
<comment type="similarity">
    <text evidence="5 6">Belongs to the XseA family.</text>
</comment>
<evidence type="ECO:0000256" key="3">
    <source>
        <dbReference type="ARBA" id="ARBA00022801"/>
    </source>
</evidence>
<dbReference type="NCBIfam" id="TIGR00237">
    <property type="entry name" value="xseA"/>
    <property type="match status" value="1"/>
</dbReference>
<dbReference type="EC" id="3.1.11.6" evidence="5"/>
<keyword evidence="4 5" id="KW-0269">Exonuclease</keyword>
<sequence>MTDNNLFPEPKKIVWRVSELNRHVRVILEQTFPLLWVSGEISNLKRYPSGHWYFSLKDDNAQVRCVMFRHKNMYLDWMPQDGAQVEAQALITLYEARGEFQLTIERLRRAGLGVLFETFERLKTRLQQEGLFNPEYKQLIPPYPQQIGIITSTNTAALRDVLTTLQRRLPSLPVVIYPAPVQGKEAASAIVTALQIATQRSECDVLILCRGGGSIEDLWAFNEEIVARAIAACPIPIVTGIGHETDFTIADFVADMRAPTPTGAAQLAAPDRQDILHRLQYWQHRLQQAIERNIERRMQTTDLLAHRLVHPGERIRYQLIHLSQLHNRLLHAWSRQLEVCKWRIEAFRRRIQFTKPDINTGKRYQQELAARLQRAMVYRLESLQVQLIRQQQHLAHLDPKAVLERGYSITYTAGGEILQDSQQIHTGDNVQIVFAKGSAKANITETNK</sequence>
<comment type="catalytic activity">
    <reaction evidence="5 6">
        <text>Exonucleolytic cleavage in either 5'- to 3'- or 3'- to 5'-direction to yield nucleoside 5'-phosphates.</text>
        <dbReference type="EC" id="3.1.11.6"/>
    </reaction>
</comment>
<organism evidence="9 10">
    <name type="scientific">Nitrosomonas eutropha</name>
    <dbReference type="NCBI Taxonomy" id="916"/>
    <lineage>
        <taxon>Bacteria</taxon>
        <taxon>Pseudomonadati</taxon>
        <taxon>Pseudomonadota</taxon>
        <taxon>Betaproteobacteria</taxon>
        <taxon>Nitrosomonadales</taxon>
        <taxon>Nitrosomonadaceae</taxon>
        <taxon>Nitrosomonas</taxon>
    </lineage>
</organism>
<keyword evidence="3 5" id="KW-0378">Hydrolase</keyword>
<comment type="caution">
    <text evidence="9">The sequence shown here is derived from an EMBL/GenBank/DDBJ whole genome shotgun (WGS) entry which is preliminary data.</text>
</comment>
<evidence type="ECO:0000256" key="4">
    <source>
        <dbReference type="ARBA" id="ARBA00022839"/>
    </source>
</evidence>
<reference evidence="9 10" key="1">
    <citation type="submission" date="2018-04" db="EMBL/GenBank/DDBJ databases">
        <title>Active sludge and wastewater microbial communities from Klosterneuburg, Austria.</title>
        <authorList>
            <person name="Wagner M."/>
        </authorList>
    </citation>
    <scope>NUCLEOTIDE SEQUENCE [LARGE SCALE GENOMIC DNA]</scope>
    <source>
        <strain evidence="9 10">Nm 57</strain>
    </source>
</reference>
<protein>
    <recommendedName>
        <fullName evidence="5">Exodeoxyribonuclease 7 large subunit</fullName>
        <ecNumber evidence="5">3.1.11.6</ecNumber>
    </recommendedName>
    <alternativeName>
        <fullName evidence="5">Exodeoxyribonuclease VII large subunit</fullName>
        <shortName evidence="5">Exonuclease VII large subunit</shortName>
    </alternativeName>
</protein>
<dbReference type="HAMAP" id="MF_00378">
    <property type="entry name" value="Exonuc_7_L"/>
    <property type="match status" value="1"/>
</dbReference>
<evidence type="ECO:0000259" key="8">
    <source>
        <dbReference type="Pfam" id="PF13742"/>
    </source>
</evidence>
<dbReference type="CDD" id="cd04489">
    <property type="entry name" value="ExoVII_LU_OBF"/>
    <property type="match status" value="1"/>
</dbReference>
<name>A0ABX5M9L6_9PROT</name>
<keyword evidence="10" id="KW-1185">Reference proteome</keyword>
<feature type="domain" description="OB-fold nucleic acid binding" evidence="8">
    <location>
        <begin position="15"/>
        <end position="107"/>
    </location>
</feature>